<comment type="caution">
    <text evidence="1">The sequence shown here is derived from an EMBL/GenBank/DDBJ whole genome shotgun (WGS) entry which is preliminary data.</text>
</comment>
<dbReference type="EMBL" id="BDSP01000114">
    <property type="protein sequence ID" value="GAX17258.1"/>
    <property type="molecule type" value="Genomic_DNA"/>
</dbReference>
<proteinExistence type="predicted"/>
<evidence type="ECO:0000313" key="2">
    <source>
        <dbReference type="Proteomes" id="UP000198406"/>
    </source>
</evidence>
<dbReference type="OrthoDB" id="10264981at2759"/>
<gene>
    <name evidence="1" type="ORF">FisN_10Lh116</name>
</gene>
<dbReference type="AlphaFoldDB" id="A0A1Z5JTZ7"/>
<evidence type="ECO:0000313" key="1">
    <source>
        <dbReference type="EMBL" id="GAX17258.1"/>
    </source>
</evidence>
<dbReference type="InParanoid" id="A0A1Z5JTZ7"/>
<organism evidence="1 2">
    <name type="scientific">Fistulifera solaris</name>
    <name type="common">Oleaginous diatom</name>
    <dbReference type="NCBI Taxonomy" id="1519565"/>
    <lineage>
        <taxon>Eukaryota</taxon>
        <taxon>Sar</taxon>
        <taxon>Stramenopiles</taxon>
        <taxon>Ochrophyta</taxon>
        <taxon>Bacillariophyta</taxon>
        <taxon>Bacillariophyceae</taxon>
        <taxon>Bacillariophycidae</taxon>
        <taxon>Naviculales</taxon>
        <taxon>Naviculaceae</taxon>
        <taxon>Fistulifera</taxon>
    </lineage>
</organism>
<dbReference type="Proteomes" id="UP000198406">
    <property type="component" value="Unassembled WGS sequence"/>
</dbReference>
<accession>A0A1Z5JTZ7</accession>
<reference evidence="1 2" key="1">
    <citation type="journal article" date="2015" name="Plant Cell">
        <title>Oil accumulation by the oleaginous diatom Fistulifera solaris as revealed by the genome and transcriptome.</title>
        <authorList>
            <person name="Tanaka T."/>
            <person name="Maeda Y."/>
            <person name="Veluchamy A."/>
            <person name="Tanaka M."/>
            <person name="Abida H."/>
            <person name="Marechal E."/>
            <person name="Bowler C."/>
            <person name="Muto M."/>
            <person name="Sunaga Y."/>
            <person name="Tanaka M."/>
            <person name="Yoshino T."/>
            <person name="Taniguchi T."/>
            <person name="Fukuda Y."/>
            <person name="Nemoto M."/>
            <person name="Matsumoto M."/>
            <person name="Wong P.S."/>
            <person name="Aburatani S."/>
            <person name="Fujibuchi W."/>
        </authorList>
    </citation>
    <scope>NUCLEOTIDE SEQUENCE [LARGE SCALE GENOMIC DNA]</scope>
    <source>
        <strain evidence="1 2">JPCC DA0580</strain>
    </source>
</reference>
<name>A0A1Z5JTZ7_FISSO</name>
<sequence>MSTVAHRAVTTTILRESVWRTAAVQHAEHVHELLRPGLLADTLDAKHPVYNFFIEYYGMKGAKGVRKLKQWSLPTYPVFLEGATLDDLGDLLPLRGASVQSSGISYCPSNYYLSSEDLVGPASAFVWYHKVLQQSAQKDPVLHCYNLHEWAMQYHPPGSTPPQSGKYQKHLPLRVDRDTLNAAVERNGVCCTHYDALRFFAPPALPLNTVPLVSRDQQLISEQPACLHATMDLFKMITKLQPFISADLKLRCLSLAVQARRLDVAASPYDASAYGITAIPIESSDGRSSYKKKQLQLLKESQPVRLELLAAFEQFLQTAFDDATITQAQHRMPTFS</sequence>
<protein>
    <submittedName>
        <fullName evidence="1">Uncharacterized protein</fullName>
    </submittedName>
</protein>
<keyword evidence="2" id="KW-1185">Reference proteome</keyword>